<proteinExistence type="inferred from homology"/>
<dbReference type="NCBIfam" id="TIGR02532">
    <property type="entry name" value="IV_pilin_GFxxxE"/>
    <property type="match status" value="1"/>
</dbReference>
<keyword evidence="2" id="KW-0488">Methylation</keyword>
<gene>
    <name evidence="5" type="ORF">JM946_01800</name>
</gene>
<keyword evidence="4" id="KW-0812">Transmembrane</keyword>
<protein>
    <submittedName>
        <fullName evidence="5">Pilin</fullName>
    </submittedName>
</protein>
<evidence type="ECO:0000256" key="2">
    <source>
        <dbReference type="ARBA" id="ARBA00022481"/>
    </source>
</evidence>
<dbReference type="InterPro" id="IPR001082">
    <property type="entry name" value="Pilin"/>
</dbReference>
<organism evidence="5 6">
    <name type="scientific">Steroidobacter gossypii</name>
    <dbReference type="NCBI Taxonomy" id="2805490"/>
    <lineage>
        <taxon>Bacteria</taxon>
        <taxon>Pseudomonadati</taxon>
        <taxon>Pseudomonadota</taxon>
        <taxon>Gammaproteobacteria</taxon>
        <taxon>Steroidobacterales</taxon>
        <taxon>Steroidobacteraceae</taxon>
        <taxon>Steroidobacter</taxon>
    </lineage>
</organism>
<reference evidence="5 6" key="1">
    <citation type="journal article" date="2021" name="Int. J. Syst. Evol. Microbiol.">
        <title>Steroidobacter gossypii sp. nov., isolated from soil of cotton cropping field.</title>
        <authorList>
            <person name="Huang R."/>
            <person name="Yang S."/>
            <person name="Zhen C."/>
            <person name="Liu W."/>
        </authorList>
    </citation>
    <scope>NUCLEOTIDE SEQUENCE [LARGE SCALE GENOMIC DNA]</scope>
    <source>
        <strain evidence="5 6">S1-65</strain>
    </source>
</reference>
<dbReference type="RefSeq" id="WP_203165426.1">
    <property type="nucleotide sequence ID" value="NZ_JAEVLS010000001.1"/>
</dbReference>
<accession>A0ABS1WR57</accession>
<feature type="transmembrane region" description="Helical" evidence="4">
    <location>
        <begin position="7"/>
        <end position="31"/>
    </location>
</feature>
<dbReference type="Pfam" id="PF00114">
    <property type="entry name" value="Pilin"/>
    <property type="match status" value="1"/>
</dbReference>
<keyword evidence="6" id="KW-1185">Reference proteome</keyword>
<dbReference type="InterPro" id="IPR045584">
    <property type="entry name" value="Pilin-like"/>
</dbReference>
<evidence type="ECO:0000313" key="6">
    <source>
        <dbReference type="Proteomes" id="UP000661077"/>
    </source>
</evidence>
<sequence>MSKAQKGFTLIELMIVVAIIGILAAIALPAYQDYTIRSKVSEGLIGASSAKAAVSEAFQTDALQGVEAAATAWNNQVDGTATKYVGAVNIDETTGDIYVTFRTGNGNGLPEGATGMTNKQLRFSPRVAGAALDEESVGSVDWACVSETNQTATNRNLDAAALGDTGVPSKWAPSECR</sequence>
<evidence type="ECO:0000313" key="5">
    <source>
        <dbReference type="EMBL" id="MBM0103452.1"/>
    </source>
</evidence>
<keyword evidence="4" id="KW-0472">Membrane</keyword>
<dbReference type="PANTHER" id="PTHR30093">
    <property type="entry name" value="GENERAL SECRETION PATHWAY PROTEIN G"/>
    <property type="match status" value="1"/>
</dbReference>
<dbReference type="Pfam" id="PF07963">
    <property type="entry name" value="N_methyl"/>
    <property type="match status" value="1"/>
</dbReference>
<comment type="caution">
    <text evidence="5">The sequence shown here is derived from an EMBL/GenBank/DDBJ whole genome shotgun (WGS) entry which is preliminary data.</text>
</comment>
<comment type="similarity">
    <text evidence="1 3">Belongs to the N-Me-Phe pilin family.</text>
</comment>
<dbReference type="InterPro" id="IPR012902">
    <property type="entry name" value="N_methyl_site"/>
</dbReference>
<name>A0ABS1WR57_9GAMM</name>
<dbReference type="PROSITE" id="PS00409">
    <property type="entry name" value="PROKAR_NTER_METHYL"/>
    <property type="match status" value="1"/>
</dbReference>
<dbReference type="SUPFAM" id="SSF54523">
    <property type="entry name" value="Pili subunits"/>
    <property type="match status" value="1"/>
</dbReference>
<dbReference type="EMBL" id="JAEVLS010000001">
    <property type="protein sequence ID" value="MBM0103452.1"/>
    <property type="molecule type" value="Genomic_DNA"/>
</dbReference>
<evidence type="ECO:0000256" key="4">
    <source>
        <dbReference type="SAM" id="Phobius"/>
    </source>
</evidence>
<dbReference type="Gene3D" id="3.30.700.10">
    <property type="entry name" value="Glycoprotein, Type 4 Pilin"/>
    <property type="match status" value="1"/>
</dbReference>
<keyword evidence="3" id="KW-0281">Fimbrium</keyword>
<keyword evidence="4" id="KW-1133">Transmembrane helix</keyword>
<evidence type="ECO:0000256" key="1">
    <source>
        <dbReference type="ARBA" id="ARBA00005233"/>
    </source>
</evidence>
<dbReference type="Proteomes" id="UP000661077">
    <property type="component" value="Unassembled WGS sequence"/>
</dbReference>
<dbReference type="PANTHER" id="PTHR30093:SF34">
    <property type="entry name" value="PREPILIN PEPTIDASE-DEPENDENT PROTEIN D"/>
    <property type="match status" value="1"/>
</dbReference>
<evidence type="ECO:0000256" key="3">
    <source>
        <dbReference type="RuleBase" id="RU000389"/>
    </source>
</evidence>